<feature type="compositionally biased region" description="Basic and acidic residues" evidence="7">
    <location>
        <begin position="149"/>
        <end position="178"/>
    </location>
</feature>
<proteinExistence type="predicted"/>
<dbReference type="PANTHER" id="PTHR46437">
    <property type="entry name" value="MORN REPEAT-CONTAINING PROTEIN 5"/>
    <property type="match status" value="1"/>
</dbReference>
<dbReference type="OrthoDB" id="288868at2759"/>
<comment type="caution">
    <text evidence="9">The sequence shown here is derived from an EMBL/GenBank/DDBJ whole genome shotgun (WGS) entry which is preliminary data.</text>
</comment>
<evidence type="ECO:0000256" key="4">
    <source>
        <dbReference type="ARBA" id="ARBA00022846"/>
    </source>
</evidence>
<organism evidence="9 10">
    <name type="scientific">Stentor coeruleus</name>
    <dbReference type="NCBI Taxonomy" id="5963"/>
    <lineage>
        <taxon>Eukaryota</taxon>
        <taxon>Sar</taxon>
        <taxon>Alveolata</taxon>
        <taxon>Ciliophora</taxon>
        <taxon>Postciliodesmatophora</taxon>
        <taxon>Heterotrichea</taxon>
        <taxon>Heterotrichida</taxon>
        <taxon>Stentoridae</taxon>
        <taxon>Stentor</taxon>
    </lineage>
</organism>
<evidence type="ECO:0000313" key="10">
    <source>
        <dbReference type="Proteomes" id="UP000187209"/>
    </source>
</evidence>
<dbReference type="EMBL" id="MPUH01000756">
    <property type="protein sequence ID" value="OMJ74376.1"/>
    <property type="molecule type" value="Genomic_DNA"/>
</dbReference>
<keyword evidence="3" id="KW-0677">Repeat</keyword>
<evidence type="ECO:0000256" key="5">
    <source>
        <dbReference type="ARBA" id="ARBA00023069"/>
    </source>
</evidence>
<dbReference type="SUPFAM" id="SSF82185">
    <property type="entry name" value="Histone H3 K4-specific methyltransferase SET7/9 N-terminal domain"/>
    <property type="match status" value="1"/>
</dbReference>
<feature type="domain" description="PUB" evidence="8">
    <location>
        <begin position="24"/>
        <end position="83"/>
    </location>
</feature>
<dbReference type="GO" id="GO:0031514">
    <property type="term" value="C:motile cilium"/>
    <property type="evidence" value="ECO:0007669"/>
    <property type="project" value="UniProtKB-SubCell"/>
</dbReference>
<comment type="subcellular location">
    <subcellularLocation>
        <location evidence="1">Cell projection</location>
        <location evidence="1">Cilium</location>
        <location evidence="1">Flagellum</location>
    </subcellularLocation>
</comment>
<evidence type="ECO:0000256" key="2">
    <source>
        <dbReference type="ARBA" id="ARBA00016322"/>
    </source>
</evidence>
<sequence length="367" mass="41326">MAQVTTIEITQALNNLKGNNPEAVFTESLSVFLKLITNIISSPHDERFKVIKKNNKTIAEKWVPCHGIEDLARLVGYESTDDSNLIFSGEIGRLSLLKTSIEAVISEEAKKKSSRMAVPSNQGSQAKLDSQEHTESSKSIPKSSPEPPTKTKEPQTKTKEPETKKEETKKEETKKAPETSKPPTKKPIEIKPVATAEPDYKLEWSGSSYSGPIKDGWFEGRGRFRFPSGVVYEGDFHKGEFHGKGTLIFPNGGKYKASWNRGKAVDGEYEYYDGLIYDSQNWNYCQIPDRRFYTEIKEGLRPAGATLIVNDPKGPKAMVPGTYDVGEGYYDMNKNMIYNYEEEELGPPEDSDLRDILEKYRYNPANL</sequence>
<dbReference type="Gene3D" id="2.20.110.10">
    <property type="entry name" value="Histone H3 K4-specific methyltransferase SET7/9 N-terminal domain"/>
    <property type="match status" value="1"/>
</dbReference>
<dbReference type="InterPro" id="IPR018997">
    <property type="entry name" value="PUB_domain"/>
</dbReference>
<evidence type="ECO:0000256" key="6">
    <source>
        <dbReference type="ARBA" id="ARBA00023273"/>
    </source>
</evidence>
<keyword evidence="5" id="KW-0969">Cilium</keyword>
<dbReference type="SMART" id="SM00698">
    <property type="entry name" value="MORN"/>
    <property type="match status" value="2"/>
</dbReference>
<feature type="compositionally biased region" description="Polar residues" evidence="7">
    <location>
        <begin position="119"/>
        <end position="128"/>
    </location>
</feature>
<dbReference type="InterPro" id="IPR036339">
    <property type="entry name" value="PUB-like_dom_sf"/>
</dbReference>
<evidence type="ECO:0000256" key="7">
    <source>
        <dbReference type="SAM" id="MobiDB-lite"/>
    </source>
</evidence>
<keyword evidence="4" id="KW-0282">Flagellum</keyword>
<name>A0A1R2BC76_9CILI</name>
<evidence type="ECO:0000313" key="9">
    <source>
        <dbReference type="EMBL" id="OMJ74376.1"/>
    </source>
</evidence>
<dbReference type="SUPFAM" id="SSF143503">
    <property type="entry name" value="PUG domain-like"/>
    <property type="match status" value="1"/>
</dbReference>
<dbReference type="Proteomes" id="UP000187209">
    <property type="component" value="Unassembled WGS sequence"/>
</dbReference>
<dbReference type="AlphaFoldDB" id="A0A1R2BC76"/>
<dbReference type="InterPro" id="IPR042814">
    <property type="entry name" value="Morn5"/>
</dbReference>
<dbReference type="Pfam" id="PF09409">
    <property type="entry name" value="PUB"/>
    <property type="match status" value="1"/>
</dbReference>
<dbReference type="CDD" id="cd09212">
    <property type="entry name" value="PUB"/>
    <property type="match status" value="1"/>
</dbReference>
<accession>A0A1R2BC76</accession>
<gene>
    <name evidence="9" type="ORF">SteCoe_26732</name>
</gene>
<protein>
    <recommendedName>
        <fullName evidence="2">MORN repeat-containing protein 5</fullName>
    </recommendedName>
</protein>
<dbReference type="InterPro" id="IPR003409">
    <property type="entry name" value="MORN"/>
</dbReference>
<evidence type="ECO:0000256" key="1">
    <source>
        <dbReference type="ARBA" id="ARBA00004230"/>
    </source>
</evidence>
<reference evidence="9 10" key="1">
    <citation type="submission" date="2016-11" db="EMBL/GenBank/DDBJ databases">
        <title>The macronuclear genome of Stentor coeruleus: a giant cell with tiny introns.</title>
        <authorList>
            <person name="Slabodnick M."/>
            <person name="Ruby J.G."/>
            <person name="Reiff S.B."/>
            <person name="Swart E.C."/>
            <person name="Gosai S."/>
            <person name="Prabakaran S."/>
            <person name="Witkowska E."/>
            <person name="Larue G.E."/>
            <person name="Fisher S."/>
            <person name="Freeman R.M."/>
            <person name="Gunawardena J."/>
            <person name="Chu W."/>
            <person name="Stover N.A."/>
            <person name="Gregory B.D."/>
            <person name="Nowacki M."/>
            <person name="Derisi J."/>
            <person name="Roy S.W."/>
            <person name="Marshall W.F."/>
            <person name="Sood P."/>
        </authorList>
    </citation>
    <scope>NUCLEOTIDE SEQUENCE [LARGE SCALE GENOMIC DNA]</scope>
    <source>
        <strain evidence="9">WM001</strain>
    </source>
</reference>
<evidence type="ECO:0000256" key="3">
    <source>
        <dbReference type="ARBA" id="ARBA00022737"/>
    </source>
</evidence>
<keyword evidence="6" id="KW-0966">Cell projection</keyword>
<evidence type="ECO:0000259" key="8">
    <source>
        <dbReference type="Pfam" id="PF09409"/>
    </source>
</evidence>
<dbReference type="Gene3D" id="1.20.58.2190">
    <property type="match status" value="1"/>
</dbReference>
<dbReference type="Pfam" id="PF02493">
    <property type="entry name" value="MORN"/>
    <property type="match status" value="2"/>
</dbReference>
<keyword evidence="10" id="KW-1185">Reference proteome</keyword>
<feature type="region of interest" description="Disordered" evidence="7">
    <location>
        <begin position="108"/>
        <end position="192"/>
    </location>
</feature>
<dbReference type="PANTHER" id="PTHR46437:SF1">
    <property type="entry name" value="MORN REPEAT-CONTAINING PROTEIN 5"/>
    <property type="match status" value="1"/>
</dbReference>